<name>J9H3P9_9ZZZZ</name>
<dbReference type="AlphaFoldDB" id="J9H3P9"/>
<evidence type="ECO:0000313" key="1">
    <source>
        <dbReference type="EMBL" id="EJX08315.1"/>
    </source>
</evidence>
<gene>
    <name evidence="1" type="ORF">EVA_03581</name>
</gene>
<feature type="non-terminal residue" evidence="1">
    <location>
        <position position="1"/>
    </location>
</feature>
<protein>
    <submittedName>
        <fullName evidence="1">Uncharacterized protein</fullName>
    </submittedName>
</protein>
<sequence>AKLLQKSEMRKDIVIELSYKGFG</sequence>
<reference evidence="1" key="1">
    <citation type="journal article" date="2012" name="PLoS ONE">
        <title>Gene sets for utilization of primary and secondary nutrition supplies in the distal gut of endangered iberian lynx.</title>
        <authorList>
            <person name="Alcaide M."/>
            <person name="Messina E."/>
            <person name="Richter M."/>
            <person name="Bargiela R."/>
            <person name="Peplies J."/>
            <person name="Huws S.A."/>
            <person name="Newbold C.J."/>
            <person name="Golyshin P.N."/>
            <person name="Simon M.A."/>
            <person name="Lopez G."/>
            <person name="Yakimov M.M."/>
            <person name="Ferrer M."/>
        </authorList>
    </citation>
    <scope>NUCLEOTIDE SEQUENCE</scope>
</reference>
<proteinExistence type="predicted"/>
<accession>J9H3P9</accession>
<organism evidence="1">
    <name type="scientific">gut metagenome</name>
    <dbReference type="NCBI Taxonomy" id="749906"/>
    <lineage>
        <taxon>unclassified sequences</taxon>
        <taxon>metagenomes</taxon>
        <taxon>organismal metagenomes</taxon>
    </lineage>
</organism>
<dbReference type="EMBL" id="AMCI01000655">
    <property type="protein sequence ID" value="EJX08315.1"/>
    <property type="molecule type" value="Genomic_DNA"/>
</dbReference>
<comment type="caution">
    <text evidence="1">The sequence shown here is derived from an EMBL/GenBank/DDBJ whole genome shotgun (WGS) entry which is preliminary data.</text>
</comment>